<dbReference type="GO" id="GO:0002100">
    <property type="term" value="P:tRNA wobble adenosine to inosine editing"/>
    <property type="evidence" value="ECO:0007669"/>
    <property type="project" value="TreeGrafter"/>
</dbReference>
<dbReference type="SUPFAM" id="SSF53927">
    <property type="entry name" value="Cytidine deaminase-like"/>
    <property type="match status" value="1"/>
</dbReference>
<dbReference type="Proteomes" id="UP000001016">
    <property type="component" value="Chromosome"/>
</dbReference>
<dbReference type="Gene3D" id="3.40.140.10">
    <property type="entry name" value="Cytidine Deaminase, domain 2"/>
    <property type="match status" value="1"/>
</dbReference>
<dbReference type="InterPro" id="IPR002125">
    <property type="entry name" value="CMP_dCMP_dom"/>
</dbReference>
<dbReference type="GO" id="GO:0052717">
    <property type="term" value="F:tRNA-specific adenosine-34 deaminase activity"/>
    <property type="evidence" value="ECO:0007669"/>
    <property type="project" value="TreeGrafter"/>
</dbReference>
<name>Q6MUI2_MYCMS</name>
<evidence type="ECO:0000259" key="4">
    <source>
        <dbReference type="PROSITE" id="PS51747"/>
    </source>
</evidence>
<gene>
    <name evidence="5" type="primary">codA</name>
    <name evidence="5" type="ordered locus">MSC_0049</name>
</gene>
<dbReference type="PROSITE" id="PS51747">
    <property type="entry name" value="CYT_DCMP_DEAMINASES_2"/>
    <property type="match status" value="1"/>
</dbReference>
<reference evidence="5 6" key="1">
    <citation type="journal article" date="2004" name="Genome Res.">
        <title>The genome sequence of Mycoplasma mycoides subsp. mycoides SC type strain PG1T, the causative agent of contagious bovine pleuropneumonia (CBPP).</title>
        <authorList>
            <person name="Westberg J."/>
            <person name="Persson A."/>
            <person name="Holmberg A."/>
            <person name="Goesmann A."/>
            <person name="Lundeberg J."/>
            <person name="Johansson K.-E."/>
            <person name="Pettersson B."/>
            <person name="Uhlen M."/>
        </authorList>
    </citation>
    <scope>NUCLEOTIDE SEQUENCE [LARGE SCALE GENOMIC DNA]</scope>
    <source>
        <strain evidence="5 6">PG1</strain>
    </source>
</reference>
<feature type="domain" description="CMP/dCMP-type deaminase" evidence="4">
    <location>
        <begin position="14"/>
        <end position="120"/>
    </location>
</feature>
<evidence type="ECO:0000313" key="5">
    <source>
        <dbReference type="EMBL" id="CAE76702.1"/>
    </source>
</evidence>
<keyword evidence="2 5" id="KW-0378">Hydrolase</keyword>
<evidence type="ECO:0000256" key="3">
    <source>
        <dbReference type="ARBA" id="ARBA00022833"/>
    </source>
</evidence>
<dbReference type="InterPro" id="IPR016193">
    <property type="entry name" value="Cytidine_deaminase-like"/>
</dbReference>
<dbReference type="PATRIC" id="fig|272632.4.peg.49"/>
<evidence type="ECO:0000256" key="1">
    <source>
        <dbReference type="ARBA" id="ARBA00022723"/>
    </source>
</evidence>
<proteinExistence type="predicted"/>
<dbReference type="HOGENOM" id="CLU_025810_4_0_14"/>
<dbReference type="PANTHER" id="PTHR11079">
    <property type="entry name" value="CYTOSINE DEAMINASE FAMILY MEMBER"/>
    <property type="match status" value="1"/>
</dbReference>
<keyword evidence="3" id="KW-0862">Zinc</keyword>
<dbReference type="CDD" id="cd01285">
    <property type="entry name" value="nucleoside_deaminase"/>
    <property type="match status" value="1"/>
</dbReference>
<dbReference type="AlphaFoldDB" id="Q6MUI2"/>
<dbReference type="EMBL" id="BX293980">
    <property type="protein sequence ID" value="CAE76702.1"/>
    <property type="molecule type" value="Genomic_DNA"/>
</dbReference>
<dbReference type="InterPro" id="IPR016192">
    <property type="entry name" value="APOBEC/CMP_deaminase_Zn-bd"/>
</dbReference>
<sequence length="155" mass="18423">MRFFIWKTMDDFNNILDLMIYQSKKAIKHNDIPVCCCIIDDNNNILSMSINTRYKNKDISQHAEINAINKLINKLNTFNLSEYKLITTLEPCMMCYSAIKQVKIDTIYYLVDSYKFGIQNNYSINDQNLNLIQIKNHNKQSEYIKLLNDFFINKR</sequence>
<dbReference type="STRING" id="272632.MSC_0049"/>
<keyword evidence="1" id="KW-0479">Metal-binding</keyword>
<dbReference type="GO" id="GO:0008270">
    <property type="term" value="F:zinc ion binding"/>
    <property type="evidence" value="ECO:0007669"/>
    <property type="project" value="InterPro"/>
</dbReference>
<dbReference type="GO" id="GO:0004131">
    <property type="term" value="F:cytosine deaminase activity"/>
    <property type="evidence" value="ECO:0007669"/>
    <property type="project" value="UniProtKB-EC"/>
</dbReference>
<organism evidence="5 6">
    <name type="scientific">Mycoplasma mycoides subsp. mycoides SC (strain CCUG 32753 / NCTC 10114 / PG1)</name>
    <dbReference type="NCBI Taxonomy" id="272632"/>
    <lineage>
        <taxon>Bacteria</taxon>
        <taxon>Bacillati</taxon>
        <taxon>Mycoplasmatota</taxon>
        <taxon>Mollicutes</taxon>
        <taxon>Mycoplasmataceae</taxon>
        <taxon>Mycoplasma</taxon>
    </lineage>
</organism>
<keyword evidence="6" id="KW-1185">Reference proteome</keyword>
<dbReference type="KEGG" id="mmy:MSC_0049"/>
<dbReference type="PROSITE" id="PS00903">
    <property type="entry name" value="CYT_DCMP_DEAMINASES_1"/>
    <property type="match status" value="1"/>
</dbReference>
<accession>Q6MUI2</accession>
<evidence type="ECO:0000313" key="6">
    <source>
        <dbReference type="Proteomes" id="UP000001016"/>
    </source>
</evidence>
<evidence type="ECO:0000256" key="2">
    <source>
        <dbReference type="ARBA" id="ARBA00022801"/>
    </source>
</evidence>
<dbReference type="PANTHER" id="PTHR11079:SF149">
    <property type="entry name" value="TRNA-SPECIFIC ADENOSINE DEAMINASE 2"/>
    <property type="match status" value="1"/>
</dbReference>
<dbReference type="eggNOG" id="COG0590">
    <property type="taxonomic scope" value="Bacteria"/>
</dbReference>
<dbReference type="EC" id="3.5.4.1" evidence="5"/>
<protein>
    <submittedName>
        <fullName evidence="5">CYTOSINE DEAMINASE</fullName>
        <ecNumber evidence="5">3.5.4.1</ecNumber>
    </submittedName>
</protein>
<dbReference type="Pfam" id="PF00383">
    <property type="entry name" value="dCMP_cyt_deam_1"/>
    <property type="match status" value="1"/>
</dbReference>